<evidence type="ECO:0000313" key="9">
    <source>
        <dbReference type="EMBL" id="HDY59571.1"/>
    </source>
</evidence>
<dbReference type="PRINTS" id="PR00163">
    <property type="entry name" value="RUBREDOXIN"/>
</dbReference>
<evidence type="ECO:0000313" key="10">
    <source>
        <dbReference type="EMBL" id="HHS63140.1"/>
    </source>
</evidence>
<evidence type="ECO:0000256" key="2">
    <source>
        <dbReference type="ARBA" id="ARBA00022448"/>
    </source>
</evidence>
<dbReference type="CDD" id="cd00730">
    <property type="entry name" value="rubredoxin"/>
    <property type="match status" value="1"/>
</dbReference>
<gene>
    <name evidence="9" type="ORF">ENP86_08485</name>
    <name evidence="10" type="ORF">ENV70_05975</name>
</gene>
<dbReference type="Gene3D" id="2.20.28.10">
    <property type="match status" value="1"/>
</dbReference>
<comment type="cofactor">
    <cofactor evidence="6 7">
        <name>Fe(3+)</name>
        <dbReference type="ChEBI" id="CHEBI:29034"/>
    </cofactor>
    <text evidence="6 7">Binds 1 Fe(3+) ion per subunit.</text>
</comment>
<dbReference type="PROSITE" id="PS50903">
    <property type="entry name" value="RUBREDOXIN_LIKE"/>
    <property type="match status" value="1"/>
</dbReference>
<proteinExistence type="inferred from homology"/>
<evidence type="ECO:0000259" key="8">
    <source>
        <dbReference type="PROSITE" id="PS50903"/>
    </source>
</evidence>
<feature type="binding site" evidence="7">
    <location>
        <position position="6"/>
    </location>
    <ligand>
        <name>Fe cation</name>
        <dbReference type="ChEBI" id="CHEBI:24875"/>
    </ligand>
</feature>
<evidence type="ECO:0000256" key="3">
    <source>
        <dbReference type="ARBA" id="ARBA00022723"/>
    </source>
</evidence>
<keyword evidence="5 6" id="KW-0408">Iron</keyword>
<sequence>MDKWRCGVCGYIYNPDIGDPEAGIAPGVLFEELPDSWGCPECGAEKDLFEPCGEEGEDFGIY</sequence>
<dbReference type="InterPro" id="IPR050526">
    <property type="entry name" value="Rubredoxin_ET"/>
</dbReference>
<accession>A0A7C6EH98</accession>
<dbReference type="Pfam" id="PF00301">
    <property type="entry name" value="Rubredoxin"/>
    <property type="match status" value="1"/>
</dbReference>
<dbReference type="EMBL" id="DTHJ01000130">
    <property type="protein sequence ID" value="HHS63140.1"/>
    <property type="molecule type" value="Genomic_DNA"/>
</dbReference>
<dbReference type="FunFam" id="2.20.28.10:FF:000001">
    <property type="entry name" value="Rubredoxin"/>
    <property type="match status" value="1"/>
</dbReference>
<evidence type="ECO:0000256" key="6">
    <source>
        <dbReference type="PIRNR" id="PIRNR000071"/>
    </source>
</evidence>
<dbReference type="SUPFAM" id="SSF57802">
    <property type="entry name" value="Rubredoxin-like"/>
    <property type="match status" value="1"/>
</dbReference>
<evidence type="ECO:0000256" key="5">
    <source>
        <dbReference type="ARBA" id="ARBA00023004"/>
    </source>
</evidence>
<reference evidence="10" key="1">
    <citation type="journal article" date="2020" name="mSystems">
        <title>Genome- and Community-Level Interaction Insights into Carbon Utilization and Element Cycling Functions of Hydrothermarchaeota in Hydrothermal Sediment.</title>
        <authorList>
            <person name="Zhou Z."/>
            <person name="Liu Y."/>
            <person name="Xu W."/>
            <person name="Pan J."/>
            <person name="Luo Z.H."/>
            <person name="Li M."/>
        </authorList>
    </citation>
    <scope>NUCLEOTIDE SEQUENCE [LARGE SCALE GENOMIC DNA]</scope>
    <source>
        <strain evidence="9">SpSt-258</strain>
        <strain evidence="10">SpSt-783</strain>
    </source>
</reference>
<keyword evidence="3 6" id="KW-0479">Metal-binding</keyword>
<name>A0A7C6EH98_UNCW3</name>
<dbReference type="PANTHER" id="PTHR47627">
    <property type="entry name" value="RUBREDOXIN"/>
    <property type="match status" value="1"/>
</dbReference>
<dbReference type="GO" id="GO:0005506">
    <property type="term" value="F:iron ion binding"/>
    <property type="evidence" value="ECO:0007669"/>
    <property type="project" value="InterPro"/>
</dbReference>
<protein>
    <recommendedName>
        <fullName evidence="6">Rubredoxin</fullName>
    </recommendedName>
</protein>
<dbReference type="InterPro" id="IPR024934">
    <property type="entry name" value="Rubredoxin-like_dom"/>
</dbReference>
<comment type="similarity">
    <text evidence="1 6">Belongs to the rubredoxin family.</text>
</comment>
<evidence type="ECO:0000256" key="1">
    <source>
        <dbReference type="ARBA" id="ARBA00005337"/>
    </source>
</evidence>
<keyword evidence="4 6" id="KW-0249">Electron transport</keyword>
<dbReference type="GO" id="GO:0009055">
    <property type="term" value="F:electron transfer activity"/>
    <property type="evidence" value="ECO:0007669"/>
    <property type="project" value="InterPro"/>
</dbReference>
<feature type="binding site" evidence="7">
    <location>
        <position position="9"/>
    </location>
    <ligand>
        <name>Fe cation</name>
        <dbReference type="ChEBI" id="CHEBI:24875"/>
    </ligand>
</feature>
<feature type="domain" description="Rubredoxin-like" evidence="8">
    <location>
        <begin position="1"/>
        <end position="52"/>
    </location>
</feature>
<dbReference type="PIRSF" id="PIRSF000071">
    <property type="entry name" value="Rubredoxin"/>
    <property type="match status" value="1"/>
</dbReference>
<feature type="binding site" evidence="7">
    <location>
        <position position="39"/>
    </location>
    <ligand>
        <name>Fe cation</name>
        <dbReference type="ChEBI" id="CHEBI:24875"/>
    </ligand>
</feature>
<dbReference type="EMBL" id="DSKY01000021">
    <property type="protein sequence ID" value="HDY59571.1"/>
    <property type="molecule type" value="Genomic_DNA"/>
</dbReference>
<dbReference type="AlphaFoldDB" id="A0A7C6EH98"/>
<keyword evidence="2 6" id="KW-0813">Transport</keyword>
<dbReference type="PANTHER" id="PTHR47627:SF1">
    <property type="entry name" value="RUBREDOXIN-1-RELATED"/>
    <property type="match status" value="1"/>
</dbReference>
<dbReference type="GO" id="GO:0043448">
    <property type="term" value="P:alkane catabolic process"/>
    <property type="evidence" value="ECO:0007669"/>
    <property type="project" value="TreeGrafter"/>
</dbReference>
<evidence type="ECO:0000256" key="7">
    <source>
        <dbReference type="PIRSR" id="PIRSR000071-1"/>
    </source>
</evidence>
<comment type="caution">
    <text evidence="10">The sequence shown here is derived from an EMBL/GenBank/DDBJ whole genome shotgun (WGS) entry which is preliminary data.</text>
</comment>
<dbReference type="InterPro" id="IPR018527">
    <property type="entry name" value="Rubredoxin_Fe_BS"/>
</dbReference>
<dbReference type="InterPro" id="IPR024935">
    <property type="entry name" value="Rubredoxin_dom"/>
</dbReference>
<dbReference type="PROSITE" id="PS00202">
    <property type="entry name" value="RUBREDOXIN"/>
    <property type="match status" value="1"/>
</dbReference>
<feature type="binding site" evidence="7">
    <location>
        <position position="42"/>
    </location>
    <ligand>
        <name>Fe cation</name>
        <dbReference type="ChEBI" id="CHEBI:24875"/>
    </ligand>
</feature>
<evidence type="ECO:0000256" key="4">
    <source>
        <dbReference type="ARBA" id="ARBA00022982"/>
    </source>
</evidence>
<organism evidence="10">
    <name type="scientific">candidate division WOR-3 bacterium</name>
    <dbReference type="NCBI Taxonomy" id="2052148"/>
    <lineage>
        <taxon>Bacteria</taxon>
        <taxon>Bacteria division WOR-3</taxon>
    </lineage>
</organism>
<dbReference type="InterPro" id="IPR024922">
    <property type="entry name" value="Rubredoxin"/>
</dbReference>